<dbReference type="CDD" id="cd01908">
    <property type="entry name" value="YafJ"/>
    <property type="match status" value="1"/>
</dbReference>
<dbReference type="STRING" id="1827387.A4S15_02105"/>
<dbReference type="InterPro" id="IPR026869">
    <property type="entry name" value="EgtC-like"/>
</dbReference>
<dbReference type="InterPro" id="IPR052373">
    <property type="entry name" value="Gamma-glu_amide_hydrolase"/>
</dbReference>
<name>A0A1W9HQ31_9HYPH</name>
<feature type="domain" description="Glutamine amidotransferase type-2" evidence="2">
    <location>
        <begin position="2"/>
        <end position="263"/>
    </location>
</feature>
<evidence type="ECO:0000313" key="4">
    <source>
        <dbReference type="Proteomes" id="UP000192872"/>
    </source>
</evidence>
<proteinExistence type="predicted"/>
<dbReference type="RefSeq" id="WP_376800106.1">
    <property type="nucleotide sequence ID" value="NZ_DBNB01000019.1"/>
</dbReference>
<dbReference type="SUPFAM" id="SSF56235">
    <property type="entry name" value="N-terminal nucleophile aminohydrolases (Ntn hydrolases)"/>
    <property type="match status" value="1"/>
</dbReference>
<reference evidence="3 4" key="1">
    <citation type="journal article" date="2017" name="Water Res.">
        <title>Comammox in drinking water systems.</title>
        <authorList>
            <person name="Wang Y."/>
            <person name="Ma L."/>
            <person name="Mao Y."/>
            <person name="Jiang X."/>
            <person name="Xia Y."/>
            <person name="Yu K."/>
            <person name="Li B."/>
            <person name="Zhang T."/>
        </authorList>
    </citation>
    <scope>NUCLEOTIDE SEQUENCE [LARGE SCALE GENOMIC DNA]</scope>
    <source>
        <strain evidence="3">SG_bin8</strain>
    </source>
</reference>
<dbReference type="AlphaFoldDB" id="A0A1W9HQ31"/>
<organism evidence="3 4">
    <name type="scientific">Candidatus Raskinella chloraquaticus</name>
    <dbReference type="NCBI Taxonomy" id="1951219"/>
    <lineage>
        <taxon>Bacteria</taxon>
        <taxon>Pseudomonadati</taxon>
        <taxon>Pseudomonadota</taxon>
        <taxon>Alphaproteobacteria</taxon>
        <taxon>Hyphomicrobiales</taxon>
        <taxon>Phreatobacteraceae</taxon>
        <taxon>Candidatus Raskinella</taxon>
    </lineage>
</organism>
<dbReference type="GO" id="GO:0016740">
    <property type="term" value="F:transferase activity"/>
    <property type="evidence" value="ECO:0007669"/>
    <property type="project" value="UniProtKB-KW"/>
</dbReference>
<dbReference type="EMBL" id="LWDL01000031">
    <property type="protein sequence ID" value="OQW49549.1"/>
    <property type="molecule type" value="Genomic_DNA"/>
</dbReference>
<keyword evidence="1 3" id="KW-0315">Glutamine amidotransferase</keyword>
<dbReference type="Proteomes" id="UP000192872">
    <property type="component" value="Unassembled WGS sequence"/>
</dbReference>
<gene>
    <name evidence="3" type="ORF">A4S15_02105</name>
</gene>
<dbReference type="PANTHER" id="PTHR43187:SF1">
    <property type="entry name" value="GLUTAMINE AMIDOTRANSFERASE DUG3-RELATED"/>
    <property type="match status" value="1"/>
</dbReference>
<dbReference type="Pfam" id="PF13230">
    <property type="entry name" value="GATase_4"/>
    <property type="match status" value="1"/>
</dbReference>
<dbReference type="InterPro" id="IPR029055">
    <property type="entry name" value="Ntn_hydrolases_N"/>
</dbReference>
<protein>
    <submittedName>
        <fullName evidence="3">Class II glutamine amidotransferase</fullName>
    </submittedName>
</protein>
<comment type="caution">
    <text evidence="3">The sequence shown here is derived from an EMBL/GenBank/DDBJ whole genome shotgun (WGS) entry which is preliminary data.</text>
</comment>
<dbReference type="InterPro" id="IPR017932">
    <property type="entry name" value="GATase_2_dom"/>
</dbReference>
<dbReference type="PROSITE" id="PS51278">
    <property type="entry name" value="GATASE_TYPE_2"/>
    <property type="match status" value="1"/>
</dbReference>
<accession>A0A1W9HQ31</accession>
<evidence type="ECO:0000313" key="3">
    <source>
        <dbReference type="EMBL" id="OQW49549.1"/>
    </source>
</evidence>
<evidence type="ECO:0000256" key="1">
    <source>
        <dbReference type="ARBA" id="ARBA00022962"/>
    </source>
</evidence>
<keyword evidence="3" id="KW-0808">Transferase</keyword>
<sequence>MCRWIAYKGQPVFLEDVVSKPDHSLVHQSLHAEQAKTETNGDGFGLGWYGERTEPGLYREILPAWSDDNLRNIARHVRAGTFFAHVRASTGTATSRPNCHPFACGPWMFMHNGQIGGYAALRRKIENLIPDAYYASRFGTTDSEALFLIALARGAGACPAVGMAETLALVRAMMREAGIDEPLRFAAAMTDGDNLFAFRWASDDKAPTVYYRQEGDDLLIVSEPTDRERQRWQALPAAHAIILRKGESVRVVGFEPEAIRLAA</sequence>
<dbReference type="PANTHER" id="PTHR43187">
    <property type="entry name" value="GLUTAMINE AMIDOTRANSFERASE DUG3-RELATED"/>
    <property type="match status" value="1"/>
</dbReference>
<dbReference type="Gene3D" id="3.60.20.10">
    <property type="entry name" value="Glutamine Phosphoribosylpyrophosphate, subunit 1, domain 1"/>
    <property type="match status" value="1"/>
</dbReference>
<evidence type="ECO:0000259" key="2">
    <source>
        <dbReference type="PROSITE" id="PS51278"/>
    </source>
</evidence>